<evidence type="ECO:0000313" key="12">
    <source>
        <dbReference type="Proteomes" id="UP000019116"/>
    </source>
</evidence>
<reference evidence="11" key="1">
    <citation type="submission" date="2018-08" db="EMBL/GenBank/DDBJ databases">
        <authorList>
            <person name="Rossello M."/>
        </authorList>
    </citation>
    <scope>NUCLEOTIDE SEQUENCE [LARGE SCALE GENOMIC DNA]</scope>
    <source>
        <strain evidence="11">cv. Chinese Spring</strain>
    </source>
</reference>
<dbReference type="Gramene" id="TraesPARA_EIv1.0_2515850.3">
    <property type="protein sequence ID" value="TraesPARA_EIv1.0_2515850.3.CDS"/>
    <property type="gene ID" value="TraesPARA_EIv1.0_2515850"/>
</dbReference>
<dbReference type="GO" id="GO:0004553">
    <property type="term" value="F:hydrolase activity, hydrolyzing O-glycosyl compounds"/>
    <property type="evidence" value="ECO:0007669"/>
    <property type="project" value="InterPro"/>
</dbReference>
<dbReference type="Gramene" id="TraesCS7D03G0123200.1">
    <property type="protein sequence ID" value="TraesCS7D03G0123200.1.CDS"/>
    <property type="gene ID" value="TraesCS7D03G0123200"/>
</dbReference>
<proteinExistence type="inferred from homology"/>
<evidence type="ECO:0000256" key="3">
    <source>
        <dbReference type="ARBA" id="ARBA00022801"/>
    </source>
</evidence>
<keyword evidence="12" id="KW-1185">Reference proteome</keyword>
<keyword evidence="8" id="KW-0812">Transmembrane</keyword>
<evidence type="ECO:0000256" key="8">
    <source>
        <dbReference type="SAM" id="Phobius"/>
    </source>
</evidence>
<dbReference type="Proteomes" id="UP000019116">
    <property type="component" value="Chromosome 7D"/>
</dbReference>
<feature type="domain" description="Glycosyl hydrolase family 32 C-terminal" evidence="10">
    <location>
        <begin position="497"/>
        <end position="686"/>
    </location>
</feature>
<dbReference type="InterPro" id="IPR013320">
    <property type="entry name" value="ConA-like_dom_sf"/>
</dbReference>
<dbReference type="Gramene" id="TraesJUL7D03G04331840.5">
    <property type="protein sequence ID" value="TraesJUL7D03G04331840.5"/>
    <property type="gene ID" value="TraesJUL7D03G04331840"/>
</dbReference>
<dbReference type="PANTHER" id="PTHR31953">
    <property type="entry name" value="BETA-FRUCTOFURANOSIDASE, INSOLUBLE ISOENZYME CWINV1-RELATED"/>
    <property type="match status" value="1"/>
</dbReference>
<dbReference type="SUPFAM" id="SSF75005">
    <property type="entry name" value="Arabinanase/levansucrase/invertase"/>
    <property type="match status" value="1"/>
</dbReference>
<dbReference type="InterPro" id="IPR013189">
    <property type="entry name" value="Glyco_hydro_32_C"/>
</dbReference>
<protein>
    <submittedName>
        <fullName evidence="11">Uncharacterized protein</fullName>
    </submittedName>
</protein>
<keyword evidence="4" id="KW-1015">Disulfide bond</keyword>
<keyword evidence="8" id="KW-1133">Transmembrane helix</keyword>
<dbReference type="Gramene" id="TraesKAR7D01G0023580.1">
    <property type="protein sequence ID" value="cds.TraesKAR7D01G0023580.1"/>
    <property type="gene ID" value="TraesKAR7D01G0023580"/>
</dbReference>
<evidence type="ECO:0000259" key="9">
    <source>
        <dbReference type="Pfam" id="PF00251"/>
    </source>
</evidence>
<evidence type="ECO:0000256" key="6">
    <source>
        <dbReference type="ARBA" id="ARBA00023295"/>
    </source>
</evidence>
<dbReference type="AlphaFoldDB" id="A0A3B6T8I0"/>
<dbReference type="OrthoDB" id="594351at2759"/>
<dbReference type="Gene3D" id="2.115.10.20">
    <property type="entry name" value="Glycosyl hydrolase domain, family 43"/>
    <property type="match status" value="1"/>
</dbReference>
<dbReference type="PaxDb" id="4565-Traes_7DS_535C99973.1"/>
<evidence type="ECO:0000256" key="4">
    <source>
        <dbReference type="ARBA" id="ARBA00023157"/>
    </source>
</evidence>
<feature type="domain" description="Glycosyl hydrolase family 32 N-terminal" evidence="9">
    <location>
        <begin position="188"/>
        <end position="494"/>
    </location>
</feature>
<dbReference type="CDD" id="cd18624">
    <property type="entry name" value="GH32_Fruct1-like"/>
    <property type="match status" value="1"/>
</dbReference>
<dbReference type="SUPFAM" id="SSF49899">
    <property type="entry name" value="Concanavalin A-like lectins/glucanases"/>
    <property type="match status" value="1"/>
</dbReference>
<dbReference type="InterPro" id="IPR013148">
    <property type="entry name" value="Glyco_hydro_32_N"/>
</dbReference>
<dbReference type="GeneID" id="123170292"/>
<evidence type="ECO:0000256" key="1">
    <source>
        <dbReference type="ARBA" id="ARBA00009902"/>
    </source>
</evidence>
<feature type="transmembrane region" description="Helical" evidence="8">
    <location>
        <begin position="30"/>
        <end position="49"/>
    </location>
</feature>
<evidence type="ECO:0000259" key="10">
    <source>
        <dbReference type="Pfam" id="PF08244"/>
    </source>
</evidence>
<evidence type="ECO:0000313" key="11">
    <source>
        <dbReference type="EnsemblPlants" id="TraesCS7D02G054800.3"/>
    </source>
</evidence>
<dbReference type="STRING" id="4565.A0A3B6T8I0"/>
<dbReference type="EnsemblPlants" id="TraesCS7D02G054800.3">
    <property type="protein sequence ID" value="TraesCS7D02G054800.3"/>
    <property type="gene ID" value="TraesCS7D02G054800"/>
</dbReference>
<dbReference type="InterPro" id="IPR050551">
    <property type="entry name" value="Fructan_Metab_Enzymes"/>
</dbReference>
<dbReference type="Gramene" id="TraesCS7D02G054800.3">
    <property type="protein sequence ID" value="TraesCS7D02G054800.3"/>
    <property type="gene ID" value="TraesCS7D02G054800"/>
</dbReference>
<name>A0A3B6T8I0_WHEAT</name>
<evidence type="ECO:0000256" key="2">
    <source>
        <dbReference type="ARBA" id="ARBA00022729"/>
    </source>
</evidence>
<keyword evidence="5" id="KW-0325">Glycoprotein</keyword>
<accession>A0A3B6T8I0</accession>
<dbReference type="InterPro" id="IPR001362">
    <property type="entry name" value="Glyco_hydro_32"/>
</dbReference>
<evidence type="ECO:0000256" key="7">
    <source>
        <dbReference type="RuleBase" id="RU362110"/>
    </source>
</evidence>
<dbReference type="InterPro" id="IPR023296">
    <property type="entry name" value="Glyco_hydro_beta-prop_sf"/>
</dbReference>
<keyword evidence="8" id="KW-0472">Membrane</keyword>
<organism evidence="11">
    <name type="scientific">Triticum aestivum</name>
    <name type="common">Wheat</name>
    <dbReference type="NCBI Taxonomy" id="4565"/>
    <lineage>
        <taxon>Eukaryota</taxon>
        <taxon>Viridiplantae</taxon>
        <taxon>Streptophyta</taxon>
        <taxon>Embryophyta</taxon>
        <taxon>Tracheophyta</taxon>
        <taxon>Spermatophyta</taxon>
        <taxon>Magnoliopsida</taxon>
        <taxon>Liliopsida</taxon>
        <taxon>Poales</taxon>
        <taxon>Poaceae</taxon>
        <taxon>BOP clade</taxon>
        <taxon>Pooideae</taxon>
        <taxon>Triticodae</taxon>
        <taxon>Triticeae</taxon>
        <taxon>Triticinae</taxon>
        <taxon>Triticum</taxon>
    </lineage>
</organism>
<keyword evidence="6 7" id="KW-0326">Glycosidase</keyword>
<dbReference type="SMART" id="SM00640">
    <property type="entry name" value="Glyco_32"/>
    <property type="match status" value="1"/>
</dbReference>
<sequence length="701" mass="78504">MKSRAGTPPVLYSYASMQQRSGGGMRWRECVAVLGAAAMVVFVVTHSLLPGARVGDLGDVVSPVLRLRRARREEAAVPSSEKTVGEIGDEADGFPWSNAMLQWQRTGYHFQPDKNYMNGMESITSDDGIFRCKSSCVLSPRLALCLEEETDWQWLAAFFAVFLFVCLAEKETDHRLLTCSGDMHAYMHADPNAPMYYRGWYHFFYQYNPEGVTWGNISWGHAVSRDMVHWHHLPLAMVPDRWYDINGVLTGSATILPDGKVVLLYTGNTDTLAQVQCVAEPADPHDPLLRTWIKHPANPVLFPPPGTYKKDFRDPMTAWFDKSDNTWRTMIGSKDNNGHAGIALMYKTKDFVKFELIPRPVHRVEGTGMWECVDFYPVRGNSNSSQEELYVLKASMDDERHDYYALGKYDAVTNTWTPLDPEADVGIGLRYNWGKLFASTTFYDPAKRRRVMWAYVGETDSNRTDLAKGWANLQAIPRTVALDEKTRTNLLQWPVEEIETLRHNATDLSGITISTGSVFPLHLRQAAQLDIEASFRLNTSDIAAHNEADIGYNCSTSGGATNRGALGPFGLLLTNGHSEQMAMYFYMSRSLDGDLRTHFCHDESQSSLARNVVKRVVGSTVPVLNGEALSARILVDHSIVESFVMGGRLTATSRVYPTEAIYEAAGLYVFNNATGSTLIVDKLVVHEMHSTPMQLDLFARD</sequence>
<reference evidence="11" key="2">
    <citation type="submission" date="2018-10" db="UniProtKB">
        <authorList>
            <consortium name="EnsemblPlants"/>
        </authorList>
    </citation>
    <scope>IDENTIFICATION</scope>
</reference>
<keyword evidence="2" id="KW-0732">Signal</keyword>
<evidence type="ECO:0000256" key="5">
    <source>
        <dbReference type="ARBA" id="ARBA00023180"/>
    </source>
</evidence>
<dbReference type="Pfam" id="PF00251">
    <property type="entry name" value="Glyco_hydro_32N"/>
    <property type="match status" value="1"/>
</dbReference>
<comment type="similarity">
    <text evidence="1 7">Belongs to the glycosyl hydrolase 32 family.</text>
</comment>
<dbReference type="Gene3D" id="2.60.120.560">
    <property type="entry name" value="Exo-inulinase, domain 1"/>
    <property type="match status" value="1"/>
</dbReference>
<keyword evidence="3 7" id="KW-0378">Hydrolase</keyword>
<dbReference type="GO" id="GO:0005975">
    <property type="term" value="P:carbohydrate metabolic process"/>
    <property type="evidence" value="ECO:0007669"/>
    <property type="project" value="InterPro"/>
</dbReference>
<dbReference type="RefSeq" id="XP_044444059.1">
    <property type="nucleotide sequence ID" value="XM_044588124.1"/>
</dbReference>
<gene>
    <name evidence="11" type="primary">LOC123170292</name>
</gene>
<dbReference type="Pfam" id="PF08244">
    <property type="entry name" value="Glyco_hydro_32C"/>
    <property type="match status" value="1"/>
</dbReference>
<dbReference type="SMR" id="A0A3B6T8I0"/>